<gene>
    <name evidence="1" type="ORF">CBG49_10915</name>
</gene>
<sequence>MKTLLIALFSITCLSAQEFIGKDWDIDNFLGEFPDVTDVYFLKKPRQKNSCVADNTILFRPDSTFFPPCIIDKDHYDGQYQMVGENYLKVAIGSYYIHKVSNDEFYLIKSTGNLITDKQKAKNAEALACFMKIYSRNGKSPNPSFQLKSDVPKDERIGKLVRKLFHLISYEILKGYPNDFSTLYLVKDLKNNTYYYLREEYYKDKVIVYYFTEKDLKQRAKEQKKQQ</sequence>
<dbReference type="AlphaFoldDB" id="A0A1Z4BQP5"/>
<evidence type="ECO:0000313" key="2">
    <source>
        <dbReference type="Proteomes" id="UP000197007"/>
    </source>
</evidence>
<evidence type="ECO:0000313" key="1">
    <source>
        <dbReference type="EMBL" id="ASF43543.1"/>
    </source>
</evidence>
<dbReference type="KEGG" id="capn:CBG49_10915"/>
<accession>A0A1Z4BQP5</accession>
<reference evidence="2" key="1">
    <citation type="submission" date="2017-06" db="EMBL/GenBank/DDBJ databases">
        <title>Complete genome sequence of Capnocytophaga sp. KCOM 1579 (=ChDC OS43) isolated from a human refractory periapical abscess lesion.</title>
        <authorList>
            <person name="Kook J.-K."/>
            <person name="Park S.-N."/>
            <person name="Lim Y.K."/>
            <person name="Roh H."/>
        </authorList>
    </citation>
    <scope>NUCLEOTIDE SEQUENCE [LARGE SCALE GENOMIC DNA]</scope>
    <source>
        <strain evidence="2">ChDC OS43</strain>
    </source>
</reference>
<dbReference type="EMBL" id="CP022022">
    <property type="protein sequence ID" value="ASF43543.1"/>
    <property type="molecule type" value="Genomic_DNA"/>
</dbReference>
<organism evidence="1 2">
    <name type="scientific">Capnocytophaga endodontalis</name>
    <dbReference type="NCBI Taxonomy" id="2708117"/>
    <lineage>
        <taxon>Bacteria</taxon>
        <taxon>Pseudomonadati</taxon>
        <taxon>Bacteroidota</taxon>
        <taxon>Flavobacteriia</taxon>
        <taxon>Flavobacteriales</taxon>
        <taxon>Flavobacteriaceae</taxon>
        <taxon>Capnocytophaga</taxon>
    </lineage>
</organism>
<proteinExistence type="predicted"/>
<protein>
    <submittedName>
        <fullName evidence="1">Uncharacterized protein</fullName>
    </submittedName>
</protein>
<keyword evidence="2" id="KW-1185">Reference proteome</keyword>
<dbReference type="Proteomes" id="UP000197007">
    <property type="component" value="Chromosome"/>
</dbReference>
<name>A0A1Z4BQP5_9FLAO</name>
<dbReference type="RefSeq" id="WP_088594491.1">
    <property type="nucleotide sequence ID" value="NZ_CP022022.1"/>
</dbReference>